<dbReference type="EMBL" id="FRBC01000042">
    <property type="protein sequence ID" value="SHL08683.1"/>
    <property type="molecule type" value="Genomic_DNA"/>
</dbReference>
<gene>
    <name evidence="1" type="ORF">SAMN05216582_1421</name>
</gene>
<dbReference type="Proteomes" id="UP000184263">
    <property type="component" value="Unassembled WGS sequence"/>
</dbReference>
<reference evidence="1 2" key="1">
    <citation type="submission" date="2016-11" db="EMBL/GenBank/DDBJ databases">
        <authorList>
            <person name="Jaros S."/>
            <person name="Januszkiewicz K."/>
            <person name="Wedrychowicz H."/>
        </authorList>
    </citation>
    <scope>NUCLEOTIDE SEQUENCE [LARGE SCALE GENOMIC DNA]</scope>
    <source>
        <strain evidence="1 2">HD4</strain>
    </source>
</reference>
<dbReference type="AlphaFoldDB" id="A0A1M6XS23"/>
<name>A0A1M6XS23_SELRU</name>
<protein>
    <submittedName>
        <fullName evidence="1">Uncharacterized protein</fullName>
    </submittedName>
</protein>
<evidence type="ECO:0000313" key="2">
    <source>
        <dbReference type="Proteomes" id="UP000184263"/>
    </source>
</evidence>
<evidence type="ECO:0000313" key="1">
    <source>
        <dbReference type="EMBL" id="SHL08683.1"/>
    </source>
</evidence>
<organism evidence="1 2">
    <name type="scientific">Selenomonas ruminantium</name>
    <dbReference type="NCBI Taxonomy" id="971"/>
    <lineage>
        <taxon>Bacteria</taxon>
        <taxon>Bacillati</taxon>
        <taxon>Bacillota</taxon>
        <taxon>Negativicutes</taxon>
        <taxon>Selenomonadales</taxon>
        <taxon>Selenomonadaceae</taxon>
        <taxon>Selenomonas</taxon>
    </lineage>
</organism>
<accession>A0A1M6XS23</accession>
<proteinExistence type="predicted"/>
<feature type="non-terminal residue" evidence="1">
    <location>
        <position position="1"/>
    </location>
</feature>
<sequence length="81" mass="8647">TPLLKGASTSMFLSQENRVRVNCQNRAWGRTGECFFCGSDRLSAAKTGPTQAVAKEHAEKRAAGLPGAIQLNNSNLTGRVV</sequence>